<evidence type="ECO:0000313" key="2">
    <source>
        <dbReference type="Proteomes" id="UP001469553"/>
    </source>
</evidence>
<dbReference type="EMBL" id="JAHRIP010012378">
    <property type="protein sequence ID" value="MEQ2285036.1"/>
    <property type="molecule type" value="Genomic_DNA"/>
</dbReference>
<protein>
    <submittedName>
        <fullName evidence="1">Uncharacterized protein</fullName>
    </submittedName>
</protein>
<accession>A0ABV0XUA8</accession>
<proteinExistence type="predicted"/>
<comment type="caution">
    <text evidence="1">The sequence shown here is derived from an EMBL/GenBank/DDBJ whole genome shotgun (WGS) entry which is preliminary data.</text>
</comment>
<organism evidence="1 2">
    <name type="scientific">Ameca splendens</name>
    <dbReference type="NCBI Taxonomy" id="208324"/>
    <lineage>
        <taxon>Eukaryota</taxon>
        <taxon>Metazoa</taxon>
        <taxon>Chordata</taxon>
        <taxon>Craniata</taxon>
        <taxon>Vertebrata</taxon>
        <taxon>Euteleostomi</taxon>
        <taxon>Actinopterygii</taxon>
        <taxon>Neopterygii</taxon>
        <taxon>Teleostei</taxon>
        <taxon>Neoteleostei</taxon>
        <taxon>Acanthomorphata</taxon>
        <taxon>Ovalentaria</taxon>
        <taxon>Atherinomorphae</taxon>
        <taxon>Cyprinodontiformes</taxon>
        <taxon>Goodeidae</taxon>
        <taxon>Ameca</taxon>
    </lineage>
</organism>
<keyword evidence="2" id="KW-1185">Reference proteome</keyword>
<sequence length="165" mass="17824">MILARLPAFPSPSCQQSAHLLHLCAAGLQCNHSHAIHLCGSSYIQPLAGRWCQIFENFHNVSSLGFRLFLPLDLCLCPVLGSVCLSLPASPPCPVSALSPVKRPVAAHPAPASASTSRLVILDQLPIRHQSVGRPDTDILGRFRINHLPTEEPLPGPRSHTKSKK</sequence>
<dbReference type="Proteomes" id="UP001469553">
    <property type="component" value="Unassembled WGS sequence"/>
</dbReference>
<gene>
    <name evidence="1" type="ORF">AMECASPLE_027763</name>
</gene>
<reference evidence="1 2" key="1">
    <citation type="submission" date="2021-06" db="EMBL/GenBank/DDBJ databases">
        <authorList>
            <person name="Palmer J.M."/>
        </authorList>
    </citation>
    <scope>NUCLEOTIDE SEQUENCE [LARGE SCALE GENOMIC DNA]</scope>
    <source>
        <strain evidence="1 2">AS_MEX2019</strain>
        <tissue evidence="1">Muscle</tissue>
    </source>
</reference>
<evidence type="ECO:0000313" key="1">
    <source>
        <dbReference type="EMBL" id="MEQ2285036.1"/>
    </source>
</evidence>
<name>A0ABV0XUA8_9TELE</name>